<dbReference type="GO" id="GO:0005524">
    <property type="term" value="F:ATP binding"/>
    <property type="evidence" value="ECO:0007669"/>
    <property type="project" value="InterPro"/>
</dbReference>
<proteinExistence type="predicted"/>
<accession>A0A143BSS0</accession>
<gene>
    <name evidence="2" type="ORF">A4E84_00645</name>
</gene>
<dbReference type="KEGG" id="stsi:A4E84_00645"/>
<organism evidence="2 3">
    <name type="scientific">Streptomyces qaidamensis</name>
    <dbReference type="NCBI Taxonomy" id="1783515"/>
    <lineage>
        <taxon>Bacteria</taxon>
        <taxon>Bacillati</taxon>
        <taxon>Actinomycetota</taxon>
        <taxon>Actinomycetes</taxon>
        <taxon>Kitasatosporales</taxon>
        <taxon>Streptomycetaceae</taxon>
        <taxon>Streptomyces</taxon>
        <taxon>Streptomyces aurantiacus group</taxon>
    </lineage>
</organism>
<name>A0A143BSS0_9ACTN</name>
<dbReference type="SUPFAM" id="SSF56091">
    <property type="entry name" value="DNA ligase/mRNA capping enzyme, catalytic domain"/>
    <property type="match status" value="1"/>
</dbReference>
<dbReference type="STRING" id="1783515.A4E84_00645"/>
<dbReference type="EMBL" id="CP015098">
    <property type="protein sequence ID" value="AMW08174.1"/>
    <property type="molecule type" value="Genomic_DNA"/>
</dbReference>
<evidence type="ECO:0000259" key="1">
    <source>
        <dbReference type="Pfam" id="PF01068"/>
    </source>
</evidence>
<feature type="domain" description="ATP-dependent DNA ligase family profile" evidence="1">
    <location>
        <begin position="5"/>
        <end position="153"/>
    </location>
</feature>
<reference evidence="3" key="1">
    <citation type="submission" date="2016-04" db="EMBL/GenBank/DDBJ databases">
        <authorList>
            <person name="Zhang B."/>
        </authorList>
    </citation>
    <scope>NUCLEOTIDE SEQUENCE [LARGE SCALE GENOMIC DNA]</scope>
    <source>
        <strain evidence="3">S10</strain>
    </source>
</reference>
<dbReference type="AlphaFoldDB" id="A0A143BSS0"/>
<dbReference type="Proteomes" id="UP000076096">
    <property type="component" value="Chromosome"/>
</dbReference>
<evidence type="ECO:0000313" key="2">
    <source>
        <dbReference type="EMBL" id="AMW08174.1"/>
    </source>
</evidence>
<keyword evidence="3" id="KW-1185">Reference proteome</keyword>
<dbReference type="Gene3D" id="3.30.470.30">
    <property type="entry name" value="DNA ligase/mRNA capping enzyme"/>
    <property type="match status" value="1"/>
</dbReference>
<sequence length="156" mass="17091">MLWRTEDSVRLQSRSGRDVTTHWMDLAGAAMRLPPGVVLDGEAVVYLSDADGNARISFEAAQSRALSRPRRAREITDRHPATYVAFDVLAHPAAGFPDLRPRPDVERRQVLPDVLADTGPPIVPVWSTTDLDEALLWCTALEGTGVEGVVAKPLRV</sequence>
<dbReference type="GO" id="GO:0006310">
    <property type="term" value="P:DNA recombination"/>
    <property type="evidence" value="ECO:0007669"/>
    <property type="project" value="InterPro"/>
</dbReference>
<dbReference type="InterPro" id="IPR012310">
    <property type="entry name" value="DNA_ligase_ATP-dep_cent"/>
</dbReference>
<dbReference type="Pfam" id="PF01068">
    <property type="entry name" value="DNA_ligase_A_M"/>
    <property type="match status" value="1"/>
</dbReference>
<dbReference type="GO" id="GO:0006281">
    <property type="term" value="P:DNA repair"/>
    <property type="evidence" value="ECO:0007669"/>
    <property type="project" value="InterPro"/>
</dbReference>
<dbReference type="GO" id="GO:0003910">
    <property type="term" value="F:DNA ligase (ATP) activity"/>
    <property type="evidence" value="ECO:0007669"/>
    <property type="project" value="InterPro"/>
</dbReference>
<evidence type="ECO:0000313" key="3">
    <source>
        <dbReference type="Proteomes" id="UP000076096"/>
    </source>
</evidence>
<protein>
    <recommendedName>
        <fullName evidence="1">ATP-dependent DNA ligase family profile domain-containing protein</fullName>
    </recommendedName>
</protein>